<protein>
    <submittedName>
        <fullName evidence="15">TonB-dependent receptor</fullName>
    </submittedName>
</protein>
<feature type="domain" description="TonB-dependent receptor plug" evidence="14">
    <location>
        <begin position="278"/>
        <end position="354"/>
    </location>
</feature>
<dbReference type="PROSITE" id="PS52016">
    <property type="entry name" value="TONB_DEPENDENT_REC_3"/>
    <property type="match status" value="1"/>
</dbReference>
<dbReference type="GO" id="GO:0044718">
    <property type="term" value="P:siderophore transmembrane transport"/>
    <property type="evidence" value="ECO:0007669"/>
    <property type="project" value="TreeGrafter"/>
</dbReference>
<evidence type="ECO:0000259" key="13">
    <source>
        <dbReference type="Pfam" id="PF00593"/>
    </source>
</evidence>
<evidence type="ECO:0000256" key="8">
    <source>
        <dbReference type="ARBA" id="ARBA00023170"/>
    </source>
</evidence>
<comment type="caution">
    <text evidence="15">The sequence shown here is derived from an EMBL/GenBank/DDBJ whole genome shotgun (WGS) entry which is preliminary data.</text>
</comment>
<dbReference type="GO" id="GO:0015344">
    <property type="term" value="F:siderophore uptake transmembrane transporter activity"/>
    <property type="evidence" value="ECO:0007669"/>
    <property type="project" value="TreeGrafter"/>
</dbReference>
<organism evidence="15 16">
    <name type="scientific">Fulvivirga sedimenti</name>
    <dbReference type="NCBI Taxonomy" id="2879465"/>
    <lineage>
        <taxon>Bacteria</taxon>
        <taxon>Pseudomonadati</taxon>
        <taxon>Bacteroidota</taxon>
        <taxon>Cytophagia</taxon>
        <taxon>Cytophagales</taxon>
        <taxon>Fulvivirgaceae</taxon>
        <taxon>Fulvivirga</taxon>
    </lineage>
</organism>
<evidence type="ECO:0000256" key="2">
    <source>
        <dbReference type="ARBA" id="ARBA00022448"/>
    </source>
</evidence>
<dbReference type="InterPro" id="IPR008969">
    <property type="entry name" value="CarboxyPept-like_regulatory"/>
</dbReference>
<dbReference type="AlphaFoldDB" id="A0A9X1KWI1"/>
<evidence type="ECO:0000256" key="10">
    <source>
        <dbReference type="PROSITE-ProRule" id="PRU01360"/>
    </source>
</evidence>
<keyword evidence="7 10" id="KW-0472">Membrane</keyword>
<dbReference type="RefSeq" id="WP_225697092.1">
    <property type="nucleotide sequence ID" value="NZ_JAIXNE010000001.1"/>
</dbReference>
<dbReference type="Gene3D" id="2.170.130.10">
    <property type="entry name" value="TonB-dependent receptor, plug domain"/>
    <property type="match status" value="1"/>
</dbReference>
<dbReference type="Pfam" id="PF13715">
    <property type="entry name" value="CarbopepD_reg_2"/>
    <property type="match status" value="1"/>
</dbReference>
<dbReference type="InterPro" id="IPR000531">
    <property type="entry name" value="Beta-barrel_TonB"/>
</dbReference>
<dbReference type="Pfam" id="PF07715">
    <property type="entry name" value="Plug"/>
    <property type="match status" value="1"/>
</dbReference>
<keyword evidence="5 12" id="KW-0732">Signal</keyword>
<dbReference type="PANTHER" id="PTHR30069:SF29">
    <property type="entry name" value="HEMOGLOBIN AND HEMOGLOBIN-HAPTOGLOBIN-BINDING PROTEIN 1-RELATED"/>
    <property type="match status" value="1"/>
</dbReference>
<evidence type="ECO:0000313" key="16">
    <source>
        <dbReference type="Proteomes" id="UP001139409"/>
    </source>
</evidence>
<evidence type="ECO:0000256" key="4">
    <source>
        <dbReference type="ARBA" id="ARBA00022692"/>
    </source>
</evidence>
<keyword evidence="8 15" id="KW-0675">Receptor</keyword>
<keyword evidence="9 10" id="KW-0998">Cell outer membrane</keyword>
<evidence type="ECO:0000256" key="6">
    <source>
        <dbReference type="ARBA" id="ARBA00023077"/>
    </source>
</evidence>
<dbReference type="InterPro" id="IPR036942">
    <property type="entry name" value="Beta-barrel_TonB_sf"/>
</dbReference>
<evidence type="ECO:0000256" key="3">
    <source>
        <dbReference type="ARBA" id="ARBA00022452"/>
    </source>
</evidence>
<dbReference type="SUPFAM" id="SSF56935">
    <property type="entry name" value="Porins"/>
    <property type="match status" value="1"/>
</dbReference>
<reference evidence="15" key="1">
    <citation type="submission" date="2021-09" db="EMBL/GenBank/DDBJ databases">
        <title>Fulvivirga sp. isolated from coastal sediment.</title>
        <authorList>
            <person name="Yu H."/>
        </authorList>
    </citation>
    <scope>NUCLEOTIDE SEQUENCE</scope>
    <source>
        <strain evidence="15">1062</strain>
    </source>
</reference>
<dbReference type="GO" id="GO:0009279">
    <property type="term" value="C:cell outer membrane"/>
    <property type="evidence" value="ECO:0007669"/>
    <property type="project" value="UniProtKB-SubCell"/>
</dbReference>
<evidence type="ECO:0000256" key="11">
    <source>
        <dbReference type="RuleBase" id="RU003357"/>
    </source>
</evidence>
<dbReference type="Proteomes" id="UP001139409">
    <property type="component" value="Unassembled WGS sequence"/>
</dbReference>
<evidence type="ECO:0000256" key="1">
    <source>
        <dbReference type="ARBA" id="ARBA00004571"/>
    </source>
</evidence>
<accession>A0A9X1KWI1</accession>
<keyword evidence="6 11" id="KW-0798">TonB box</keyword>
<gene>
    <name evidence="15" type="ORF">LDX50_03840</name>
</gene>
<comment type="similarity">
    <text evidence="10 11">Belongs to the TonB-dependent receptor family.</text>
</comment>
<feature type="chain" id="PRO_5040940319" evidence="12">
    <location>
        <begin position="22"/>
        <end position="921"/>
    </location>
</feature>
<proteinExistence type="inferred from homology"/>
<evidence type="ECO:0000256" key="12">
    <source>
        <dbReference type="SAM" id="SignalP"/>
    </source>
</evidence>
<feature type="signal peptide" evidence="12">
    <location>
        <begin position="1"/>
        <end position="21"/>
    </location>
</feature>
<feature type="domain" description="TonB-dependent receptor-like beta-barrel" evidence="13">
    <location>
        <begin position="445"/>
        <end position="881"/>
    </location>
</feature>
<evidence type="ECO:0000256" key="9">
    <source>
        <dbReference type="ARBA" id="ARBA00023237"/>
    </source>
</evidence>
<keyword evidence="4 10" id="KW-0812">Transmembrane</keyword>
<dbReference type="InterPro" id="IPR039426">
    <property type="entry name" value="TonB-dep_rcpt-like"/>
</dbReference>
<sequence>MKAVVAILLCLLSLPLFEASAQTFTVNRDNATLDDIISDLEASSGYTFYFKSSELDTVKFDLSVTGSIDQVLTSLFSGTGYEYAILPGNMIIISPQNALRLTLPAGFFDVNSNAPLELDPVALTFNDSESDEDLAEQNELENQLIPIGDRTALREGVKVNINGYVRKTDSGEGVVGAMVYVENPNVAAATDIYGYYTLTLPQGRHTVRVRSLGMKETKREVIVYAEGSLDIEMKDDVIALKEVVVQAEKTANVTGLQMGMERLDITKVKQVPTVLGEADIIKVALTLPGVQTVGEGSSGFNVRGGATDQNLILINDAVIYNPSHFFGFFSVFNPDVIKNATLLKSGIPAEYGGRISSVLDINSKDGNKRKFGVQGGISPVTARVAVEGPIIKDKMSFVIGGRSTYSDWLLKQVPDNDVKNSNAAFYDISAKISTEFSDKDALYLSGYFSKDKFQLYSDSLIQYQNLNGSVKWKHVFSPKLFAVVTGSYSDYQYELDYEGDSLQSFNLNYRLTSVNGKLDFSYFPSEKHKVDFGASVLRYDILPGEQVPLNPESDIVPIRLEDEAALESAVYVGDNFDLSDRLSLYLGLRYSFYQYLGPRTVFSYRDGFPKSSSTLTDTTQYGKNDVISRYHGPEYRLSARYTLNRFSSLKLSFNRSRQYIQTLSNTTAITPTDTWKLSDPHVKPQVGDQVALGYYRNFRNNSIEGSIEVYYKTIQDVLEYKGGAKLILNPVIEQDLLTAMNKSYGVEFLLKKKVGKLDGWISYTYSRSLNRVDGESSEERINNGEYFPSNFDKPHSLNVIGNFKFSRRVNVSGSFVYSTGRPITYPVAKYFFNGSERVYYSGRNEFRIPDYLRLDISLQLEGNHKVDKPAHSSWSFAVYNLLGRKNAYSVFFVAEQGEVNGYKLSVFGSAIPTITYNFNFR</sequence>
<keyword evidence="3 10" id="KW-1134">Transmembrane beta strand</keyword>
<dbReference type="SUPFAM" id="SSF49464">
    <property type="entry name" value="Carboxypeptidase regulatory domain-like"/>
    <property type="match status" value="1"/>
</dbReference>
<comment type="subcellular location">
    <subcellularLocation>
        <location evidence="1 10">Cell outer membrane</location>
        <topology evidence="1 10">Multi-pass membrane protein</topology>
    </subcellularLocation>
</comment>
<dbReference type="Pfam" id="PF00593">
    <property type="entry name" value="TonB_dep_Rec_b-barrel"/>
    <property type="match status" value="1"/>
</dbReference>
<evidence type="ECO:0000313" key="15">
    <source>
        <dbReference type="EMBL" id="MCA6073984.1"/>
    </source>
</evidence>
<evidence type="ECO:0000256" key="5">
    <source>
        <dbReference type="ARBA" id="ARBA00022729"/>
    </source>
</evidence>
<dbReference type="InterPro" id="IPR012910">
    <property type="entry name" value="Plug_dom"/>
</dbReference>
<dbReference type="Gene3D" id="2.60.40.1120">
    <property type="entry name" value="Carboxypeptidase-like, regulatory domain"/>
    <property type="match status" value="1"/>
</dbReference>
<dbReference type="InterPro" id="IPR037066">
    <property type="entry name" value="Plug_dom_sf"/>
</dbReference>
<evidence type="ECO:0000256" key="7">
    <source>
        <dbReference type="ARBA" id="ARBA00023136"/>
    </source>
</evidence>
<keyword evidence="2 10" id="KW-0813">Transport</keyword>
<dbReference type="EMBL" id="JAIXNE010000001">
    <property type="protein sequence ID" value="MCA6073984.1"/>
    <property type="molecule type" value="Genomic_DNA"/>
</dbReference>
<name>A0A9X1KWI1_9BACT</name>
<keyword evidence="16" id="KW-1185">Reference proteome</keyword>
<dbReference type="PANTHER" id="PTHR30069">
    <property type="entry name" value="TONB-DEPENDENT OUTER MEMBRANE RECEPTOR"/>
    <property type="match status" value="1"/>
</dbReference>
<dbReference type="Gene3D" id="2.40.170.20">
    <property type="entry name" value="TonB-dependent receptor, beta-barrel domain"/>
    <property type="match status" value="1"/>
</dbReference>
<evidence type="ECO:0000259" key="14">
    <source>
        <dbReference type="Pfam" id="PF07715"/>
    </source>
</evidence>